<protein>
    <recommendedName>
        <fullName evidence="2">RBP-Jkappa IPT domain-containing protein</fullName>
    </recommendedName>
</protein>
<sequence>NQQYNLDMIFAGNDSDSAAAVASGMGSGFQPGSMDSSFNATVCGMGISAMGDSLAPHLISAGSTAISGPTDGVRSVHPGSATDDGMAAVGDRSIPVVFKSTVQHAPTINPSALMDGRRHSDSSALLLHERPYISLQGLNFSPDMVVVFDGQQSLFTEFKSSESIVCLGPLAAEIASKAKSSSTALSKQQQTMPTSPSASDSSNPHCVEEPKAFGSLDAITPRTHRASSADSTASSATATHSNHGIPATQSESTETQQQGLCKGHGSTIKVPIYLSRNGGAGPTYKTGQFYTMHL</sequence>
<dbReference type="AlphaFoldDB" id="A0A9W8HNU0"/>
<proteinExistence type="predicted"/>
<comment type="caution">
    <text evidence="3">The sequence shown here is derived from an EMBL/GenBank/DDBJ whole genome shotgun (WGS) entry which is preliminary data.</text>
</comment>
<feature type="region of interest" description="Disordered" evidence="1">
    <location>
        <begin position="182"/>
        <end position="262"/>
    </location>
</feature>
<name>A0A9W8HNU0_9FUNG</name>
<evidence type="ECO:0000313" key="3">
    <source>
        <dbReference type="EMBL" id="KAJ2794149.1"/>
    </source>
</evidence>
<dbReference type="OrthoDB" id="5600360at2759"/>
<dbReference type="InterPro" id="IPR013783">
    <property type="entry name" value="Ig-like_fold"/>
</dbReference>
<keyword evidence="4" id="KW-1185">Reference proteome</keyword>
<feature type="compositionally biased region" description="Low complexity" evidence="1">
    <location>
        <begin position="248"/>
        <end position="258"/>
    </location>
</feature>
<organism evidence="3 4">
    <name type="scientific">Coemansia guatemalensis</name>
    <dbReference type="NCBI Taxonomy" id="2761395"/>
    <lineage>
        <taxon>Eukaryota</taxon>
        <taxon>Fungi</taxon>
        <taxon>Fungi incertae sedis</taxon>
        <taxon>Zoopagomycota</taxon>
        <taxon>Kickxellomycotina</taxon>
        <taxon>Kickxellomycetes</taxon>
        <taxon>Kickxellales</taxon>
        <taxon>Kickxellaceae</taxon>
        <taxon>Coemansia</taxon>
    </lineage>
</organism>
<dbReference type="EMBL" id="JANBUO010002634">
    <property type="protein sequence ID" value="KAJ2794149.1"/>
    <property type="molecule type" value="Genomic_DNA"/>
</dbReference>
<feature type="domain" description="RBP-Jkappa IPT" evidence="2">
    <location>
        <begin position="128"/>
        <end position="190"/>
    </location>
</feature>
<feature type="non-terminal residue" evidence="3">
    <location>
        <position position="1"/>
    </location>
</feature>
<dbReference type="InterPro" id="IPR038007">
    <property type="entry name" value="RBP-Jkappa_IPT"/>
</dbReference>
<feature type="compositionally biased region" description="Polar residues" evidence="1">
    <location>
        <begin position="191"/>
        <end position="204"/>
    </location>
</feature>
<reference evidence="3" key="1">
    <citation type="submission" date="2022-07" db="EMBL/GenBank/DDBJ databases">
        <title>Phylogenomic reconstructions and comparative analyses of Kickxellomycotina fungi.</title>
        <authorList>
            <person name="Reynolds N.K."/>
            <person name="Stajich J.E."/>
            <person name="Barry K."/>
            <person name="Grigoriev I.V."/>
            <person name="Crous P."/>
            <person name="Smith M.E."/>
        </authorList>
    </citation>
    <scope>NUCLEOTIDE SEQUENCE</scope>
    <source>
        <strain evidence="3">NRRL 1565</strain>
    </source>
</reference>
<dbReference type="Gene3D" id="2.60.40.10">
    <property type="entry name" value="Immunoglobulins"/>
    <property type="match status" value="1"/>
</dbReference>
<dbReference type="GO" id="GO:0006355">
    <property type="term" value="P:regulation of DNA-templated transcription"/>
    <property type="evidence" value="ECO:0007669"/>
    <property type="project" value="InterPro"/>
</dbReference>
<dbReference type="GO" id="GO:0003677">
    <property type="term" value="F:DNA binding"/>
    <property type="evidence" value="ECO:0007669"/>
    <property type="project" value="InterPro"/>
</dbReference>
<gene>
    <name evidence="3" type="ORF">H4R20_006320</name>
</gene>
<evidence type="ECO:0000259" key="2">
    <source>
        <dbReference type="Pfam" id="PF20144"/>
    </source>
</evidence>
<dbReference type="Proteomes" id="UP001140094">
    <property type="component" value="Unassembled WGS sequence"/>
</dbReference>
<dbReference type="Pfam" id="PF20144">
    <property type="entry name" value="TIG_SUH"/>
    <property type="match status" value="1"/>
</dbReference>
<evidence type="ECO:0000256" key="1">
    <source>
        <dbReference type="SAM" id="MobiDB-lite"/>
    </source>
</evidence>
<accession>A0A9W8HNU0</accession>
<evidence type="ECO:0000313" key="4">
    <source>
        <dbReference type="Proteomes" id="UP001140094"/>
    </source>
</evidence>
<feature type="compositionally biased region" description="Low complexity" evidence="1">
    <location>
        <begin position="226"/>
        <end position="239"/>
    </location>
</feature>